<comment type="caution">
    <text evidence="1">The sequence shown here is derived from an EMBL/GenBank/DDBJ whole genome shotgun (WGS) entry which is preliminary data.</text>
</comment>
<proteinExistence type="predicted"/>
<name>A0A1E5QK88_9CYAN</name>
<protein>
    <submittedName>
        <fullName evidence="1">Uncharacterized protein</fullName>
    </submittedName>
</protein>
<dbReference type="AlphaFoldDB" id="A0A1E5QK88"/>
<evidence type="ECO:0000313" key="1">
    <source>
        <dbReference type="EMBL" id="OEJ75092.1"/>
    </source>
</evidence>
<reference evidence="1" key="1">
    <citation type="submission" date="2016-09" db="EMBL/GenBank/DDBJ databases">
        <title>Draft genome of thermotolerant cyanobacterium Desertifilum sp. strain IPPAS B-1220.</title>
        <authorList>
            <person name="Sinetova M.A."/>
            <person name="Bolakhan K."/>
            <person name="Zayadan B.K."/>
            <person name="Mironov K.S."/>
            <person name="Ustinova V."/>
            <person name="Kupriyanova E.V."/>
            <person name="Sidorov R.A."/>
            <person name="Skrypnik A.N."/>
            <person name="Gogoleva N.E."/>
            <person name="Gogolev Y.V."/>
            <person name="Los D.A."/>
        </authorList>
    </citation>
    <scope>NUCLEOTIDE SEQUENCE [LARGE SCALE GENOMIC DNA]</scope>
    <source>
        <strain evidence="1">IPPAS B-1220</strain>
    </source>
</reference>
<organism evidence="1">
    <name type="scientific">Desertifilum tharense IPPAS B-1220</name>
    <dbReference type="NCBI Taxonomy" id="1781255"/>
    <lineage>
        <taxon>Bacteria</taxon>
        <taxon>Bacillati</taxon>
        <taxon>Cyanobacteriota</taxon>
        <taxon>Cyanophyceae</taxon>
        <taxon>Desertifilales</taxon>
        <taxon>Desertifilaceae</taxon>
        <taxon>Desertifilum</taxon>
    </lineage>
</organism>
<gene>
    <name evidence="1" type="ORF">BH720_11435</name>
</gene>
<accession>A0A1E5QK88</accession>
<dbReference type="EMBL" id="MJGC01000054">
    <property type="protein sequence ID" value="OEJ75092.1"/>
    <property type="molecule type" value="Genomic_DNA"/>
</dbReference>
<sequence length="155" mass="17254">MKPLFPILATGSLLGLFAVGGFSFIQVPRLFDDSPSTTIETTDTTPRQAYNPIDLEEVNAQLTGNDPEAVALSAFGVNEPQEGNFEENIQVESPSNQRKVVTITQLGLADDSVRGMRYRVELEPTANQWRIVWAGRQQRCQPQRGSQEWTTELCL</sequence>